<dbReference type="AlphaFoldDB" id="A0A7Y9YAH1"/>
<accession>A0A7Y9YAH1</accession>
<dbReference type="GO" id="GO:0000976">
    <property type="term" value="F:transcription cis-regulatory region binding"/>
    <property type="evidence" value="ECO:0007669"/>
    <property type="project" value="TreeGrafter"/>
</dbReference>
<dbReference type="SUPFAM" id="SSF46689">
    <property type="entry name" value="Homeodomain-like"/>
    <property type="match status" value="1"/>
</dbReference>
<evidence type="ECO:0000256" key="2">
    <source>
        <dbReference type="ARBA" id="ARBA00023125"/>
    </source>
</evidence>
<keyword evidence="1" id="KW-0805">Transcription regulation</keyword>
<dbReference type="Proteomes" id="UP000537326">
    <property type="component" value="Unassembled WGS sequence"/>
</dbReference>
<dbReference type="GO" id="GO:0003700">
    <property type="term" value="F:DNA-binding transcription factor activity"/>
    <property type="evidence" value="ECO:0007669"/>
    <property type="project" value="TreeGrafter"/>
</dbReference>
<evidence type="ECO:0000259" key="5">
    <source>
        <dbReference type="PROSITE" id="PS50977"/>
    </source>
</evidence>
<dbReference type="Pfam" id="PF00440">
    <property type="entry name" value="TetR_N"/>
    <property type="match status" value="1"/>
</dbReference>
<feature type="domain" description="HTH tetR-type" evidence="5">
    <location>
        <begin position="12"/>
        <end position="70"/>
    </location>
</feature>
<protein>
    <submittedName>
        <fullName evidence="6">AcrR family transcriptional regulator</fullName>
    </submittedName>
</protein>
<dbReference type="PANTHER" id="PTHR30055">
    <property type="entry name" value="HTH-TYPE TRANSCRIPTIONAL REGULATOR RUTR"/>
    <property type="match status" value="1"/>
</dbReference>
<sequence length="183" mass="19671">MATARATRSDAQRNRAAILDAAARLFATTDNVSLADVAEEAGVTRTTLYRHFSDRDALTDELIIHEAAKVVPGLFAEVGSLPLADALDVLAHGVVTLAHEHRFLIAATAHRFDQAVREAATDKPMAGLLLRHGDVVNRDVDPEWLARAVRALCLTAISDPRPTGQVAADLADSLRRLLLAKPS</sequence>
<evidence type="ECO:0000256" key="4">
    <source>
        <dbReference type="PROSITE-ProRule" id="PRU00335"/>
    </source>
</evidence>
<dbReference type="PROSITE" id="PS50977">
    <property type="entry name" value="HTH_TETR_2"/>
    <property type="match status" value="1"/>
</dbReference>
<dbReference type="EMBL" id="JACBZI010000001">
    <property type="protein sequence ID" value="NYI08611.1"/>
    <property type="molecule type" value="Genomic_DNA"/>
</dbReference>
<dbReference type="InterPro" id="IPR050109">
    <property type="entry name" value="HTH-type_TetR-like_transc_reg"/>
</dbReference>
<dbReference type="PANTHER" id="PTHR30055:SF234">
    <property type="entry name" value="HTH-TYPE TRANSCRIPTIONAL REGULATOR BETI"/>
    <property type="match status" value="1"/>
</dbReference>
<keyword evidence="3" id="KW-0804">Transcription</keyword>
<evidence type="ECO:0000256" key="3">
    <source>
        <dbReference type="ARBA" id="ARBA00023163"/>
    </source>
</evidence>
<dbReference type="InterPro" id="IPR009057">
    <property type="entry name" value="Homeodomain-like_sf"/>
</dbReference>
<feature type="DNA-binding region" description="H-T-H motif" evidence="4">
    <location>
        <begin position="33"/>
        <end position="52"/>
    </location>
</feature>
<dbReference type="Gene3D" id="1.10.357.10">
    <property type="entry name" value="Tetracycline Repressor, domain 2"/>
    <property type="match status" value="1"/>
</dbReference>
<comment type="caution">
    <text evidence="6">The sequence shown here is derived from an EMBL/GenBank/DDBJ whole genome shotgun (WGS) entry which is preliminary data.</text>
</comment>
<proteinExistence type="predicted"/>
<dbReference type="RefSeq" id="WP_179529702.1">
    <property type="nucleotide sequence ID" value="NZ_BAAAPP010000002.1"/>
</dbReference>
<evidence type="ECO:0000256" key="1">
    <source>
        <dbReference type="ARBA" id="ARBA00023015"/>
    </source>
</evidence>
<organism evidence="6 7">
    <name type="scientific">Nocardioides marinus</name>
    <dbReference type="NCBI Taxonomy" id="374514"/>
    <lineage>
        <taxon>Bacteria</taxon>
        <taxon>Bacillati</taxon>
        <taxon>Actinomycetota</taxon>
        <taxon>Actinomycetes</taxon>
        <taxon>Propionibacteriales</taxon>
        <taxon>Nocardioidaceae</taxon>
        <taxon>Nocardioides</taxon>
    </lineage>
</organism>
<evidence type="ECO:0000313" key="6">
    <source>
        <dbReference type="EMBL" id="NYI08611.1"/>
    </source>
</evidence>
<dbReference type="InterPro" id="IPR001647">
    <property type="entry name" value="HTH_TetR"/>
</dbReference>
<name>A0A7Y9YAH1_9ACTN</name>
<reference evidence="6 7" key="1">
    <citation type="submission" date="2020-07" db="EMBL/GenBank/DDBJ databases">
        <title>Sequencing the genomes of 1000 actinobacteria strains.</title>
        <authorList>
            <person name="Klenk H.-P."/>
        </authorList>
    </citation>
    <scope>NUCLEOTIDE SEQUENCE [LARGE SCALE GENOMIC DNA]</scope>
    <source>
        <strain evidence="6 7">DSM 18248</strain>
    </source>
</reference>
<keyword evidence="7" id="KW-1185">Reference proteome</keyword>
<gene>
    <name evidence="6" type="ORF">BKA05_000126</name>
</gene>
<evidence type="ECO:0000313" key="7">
    <source>
        <dbReference type="Proteomes" id="UP000537326"/>
    </source>
</evidence>
<keyword evidence="2 4" id="KW-0238">DNA-binding</keyword>